<gene>
    <name evidence="2" type="ORF">JI746_05170</name>
</gene>
<name>A0ABS1JJU1_9BURK</name>
<dbReference type="PANTHER" id="PTHR37844:SF2">
    <property type="entry name" value="SER_THR PROTEIN PHOSPHATASE SUPERFAMILY (AFU_ORTHOLOGUE AFUA_1G14840)"/>
    <property type="match status" value="1"/>
</dbReference>
<comment type="caution">
    <text evidence="2">The sequence shown here is derived from an EMBL/GenBank/DDBJ whole genome shotgun (WGS) entry which is preliminary data.</text>
</comment>
<dbReference type="PANTHER" id="PTHR37844">
    <property type="entry name" value="SER/THR PROTEIN PHOSPHATASE SUPERFAMILY (AFU_ORTHOLOGUE AFUA_1G14840)"/>
    <property type="match status" value="1"/>
</dbReference>
<proteinExistence type="predicted"/>
<reference evidence="2 3" key="1">
    <citation type="journal article" date="2017" name="Int. J. Syst. Evol. Microbiol.">
        <title>Ramlibacter alkalitolerans sp. nov., alkali-tolerant bacterium isolated from soil of ginseng.</title>
        <authorList>
            <person name="Lee D.H."/>
            <person name="Cha C.J."/>
        </authorList>
    </citation>
    <scope>NUCLEOTIDE SEQUENCE [LARGE SCALE GENOMIC DNA]</scope>
    <source>
        <strain evidence="2 3">KACC 19305</strain>
    </source>
</reference>
<feature type="domain" description="Calcineurin-like phosphoesterase" evidence="1">
    <location>
        <begin position="5"/>
        <end position="213"/>
    </location>
</feature>
<sequence>MKLQIVSDLHLSRAGLALPATDADLIVLAGDLARPREALAWATGLGKPALYVPGNHEFYGGSLEGTIAELRALCQGTPVRLLHDEEVVIDGVRILGTTLWTAFRLPTLPDREASVQAATSFMRDFARIRLREGDDALLQADDCAALFARHSQWLRERLAQPHAGPTVVISHHAPSMRSIHPRFAGSPVNLCFVSDAEDLLPGVDLWIHGHTHDSFDYRVGATRVVCNPRGYVRDGVPENARFDPALVLEVG</sequence>
<dbReference type="SUPFAM" id="SSF56300">
    <property type="entry name" value="Metallo-dependent phosphatases"/>
    <property type="match status" value="1"/>
</dbReference>
<dbReference type="Gene3D" id="3.60.21.10">
    <property type="match status" value="1"/>
</dbReference>
<organism evidence="2 3">
    <name type="scientific">Ramlibacter alkalitolerans</name>
    <dbReference type="NCBI Taxonomy" id="2039631"/>
    <lineage>
        <taxon>Bacteria</taxon>
        <taxon>Pseudomonadati</taxon>
        <taxon>Pseudomonadota</taxon>
        <taxon>Betaproteobacteria</taxon>
        <taxon>Burkholderiales</taxon>
        <taxon>Comamonadaceae</taxon>
        <taxon>Ramlibacter</taxon>
    </lineage>
</organism>
<evidence type="ECO:0000313" key="3">
    <source>
        <dbReference type="Proteomes" id="UP000622707"/>
    </source>
</evidence>
<protein>
    <submittedName>
        <fullName evidence="2">Metallophosphoesterase family protein</fullName>
    </submittedName>
</protein>
<dbReference type="InterPro" id="IPR029052">
    <property type="entry name" value="Metallo-depent_PP-like"/>
</dbReference>
<dbReference type="Pfam" id="PF00149">
    <property type="entry name" value="Metallophos"/>
    <property type="match status" value="1"/>
</dbReference>
<accession>A0ABS1JJU1</accession>
<dbReference type="Proteomes" id="UP000622707">
    <property type="component" value="Unassembled WGS sequence"/>
</dbReference>
<dbReference type="InterPro" id="IPR004843">
    <property type="entry name" value="Calcineurin-like_PHP"/>
</dbReference>
<keyword evidence="3" id="KW-1185">Reference proteome</keyword>
<dbReference type="EMBL" id="JAEQND010000002">
    <property type="protein sequence ID" value="MBL0424495.1"/>
    <property type="molecule type" value="Genomic_DNA"/>
</dbReference>
<evidence type="ECO:0000313" key="2">
    <source>
        <dbReference type="EMBL" id="MBL0424495.1"/>
    </source>
</evidence>
<evidence type="ECO:0000259" key="1">
    <source>
        <dbReference type="Pfam" id="PF00149"/>
    </source>
</evidence>